<gene>
    <name evidence="1" type="ORF">DHETER_LOCUS1633</name>
</gene>
<reference evidence="1" key="1">
    <citation type="submission" date="2021-06" db="EMBL/GenBank/DDBJ databases">
        <authorList>
            <person name="Kallberg Y."/>
            <person name="Tangrot J."/>
            <person name="Rosling A."/>
        </authorList>
    </citation>
    <scope>NUCLEOTIDE SEQUENCE</scope>
    <source>
        <strain evidence="1">IL203A</strain>
    </source>
</reference>
<evidence type="ECO:0000313" key="1">
    <source>
        <dbReference type="EMBL" id="CAG8469228.1"/>
    </source>
</evidence>
<proteinExistence type="predicted"/>
<dbReference type="Proteomes" id="UP000789702">
    <property type="component" value="Unassembled WGS sequence"/>
</dbReference>
<organism evidence="1 2">
    <name type="scientific">Dentiscutata heterogama</name>
    <dbReference type="NCBI Taxonomy" id="1316150"/>
    <lineage>
        <taxon>Eukaryota</taxon>
        <taxon>Fungi</taxon>
        <taxon>Fungi incertae sedis</taxon>
        <taxon>Mucoromycota</taxon>
        <taxon>Glomeromycotina</taxon>
        <taxon>Glomeromycetes</taxon>
        <taxon>Diversisporales</taxon>
        <taxon>Gigasporaceae</taxon>
        <taxon>Dentiscutata</taxon>
    </lineage>
</organism>
<accession>A0ACA9KEM1</accession>
<protein>
    <submittedName>
        <fullName evidence="1">3477_t:CDS:1</fullName>
    </submittedName>
</protein>
<dbReference type="EMBL" id="CAJVPU010001036">
    <property type="protein sequence ID" value="CAG8469228.1"/>
    <property type="molecule type" value="Genomic_DNA"/>
</dbReference>
<comment type="caution">
    <text evidence="1">The sequence shown here is derived from an EMBL/GenBank/DDBJ whole genome shotgun (WGS) entry which is preliminary data.</text>
</comment>
<name>A0ACA9KEM1_9GLOM</name>
<evidence type="ECO:0000313" key="2">
    <source>
        <dbReference type="Proteomes" id="UP000789702"/>
    </source>
</evidence>
<sequence>MVNAQAIVDQDYPQGFSNLEVLKCSNNLLTDIDFSDLNPDKIREIDLENNKLSARKLTYFSKFVNLESIHVDSSFHGSLEPLKNLTKLKIITIAGTNIDSGLEHLPVSVCSIGFLDKNSYWKRENLGCLKIFAQLDEYYSLTSYIIERNYFSEKNYRENYALEAWRVENIPEYRKKKFEKFEKRIKNEFLSLKSQLTKLEEIFEQRIKPLDLKNLIPQKIKEKKADITDILHSGKGTSAYLHDEIKEMRRKLSDYKKLELHLQEAKNLNIDLEKIKFICKEDKNGIYKGAYRKLNETDENISKLSCYFKKSETKIYYYEIALKDFVQDAALLELVKHTVEIQKLTQRLLGRRHTPGSSKK</sequence>
<keyword evidence="2" id="KW-1185">Reference proteome</keyword>